<dbReference type="GO" id="GO:0051607">
    <property type="term" value="P:defense response to virus"/>
    <property type="evidence" value="ECO:0007669"/>
    <property type="project" value="UniProtKB-KW"/>
</dbReference>
<evidence type="ECO:0000256" key="20">
    <source>
        <dbReference type="ARBA" id="ARBA00022763"/>
    </source>
</evidence>
<dbReference type="Pfam" id="PF20266">
    <property type="entry name" value="Mab-21_C"/>
    <property type="match status" value="1"/>
</dbReference>
<keyword evidence="13" id="KW-1017">Isopeptide bond</keyword>
<dbReference type="GO" id="GO:0140693">
    <property type="term" value="F:molecular condensate scaffold activity"/>
    <property type="evidence" value="ECO:0007669"/>
    <property type="project" value="Ensembl"/>
</dbReference>
<feature type="domain" description="Mab-21-like HhH/H2TH-like" evidence="45">
    <location>
        <begin position="402"/>
        <end position="506"/>
    </location>
</feature>
<reference evidence="46" key="2">
    <citation type="submission" date="2025-08" db="UniProtKB">
        <authorList>
            <consortium name="Ensembl"/>
        </authorList>
    </citation>
    <scope>IDENTIFICATION</scope>
</reference>
<dbReference type="PANTHER" id="PTHR10656">
    <property type="entry name" value="CELL FATE DETERMINING PROTEIN MAB21-RELATED"/>
    <property type="match status" value="1"/>
</dbReference>
<dbReference type="GO" id="GO:0006974">
    <property type="term" value="P:DNA damage response"/>
    <property type="evidence" value="ECO:0000318"/>
    <property type="project" value="GO_Central"/>
</dbReference>
<keyword evidence="19" id="KW-0547">Nucleotide-binding</keyword>
<dbReference type="GO" id="GO:0140896">
    <property type="term" value="P:cGAS/STING signaling pathway"/>
    <property type="evidence" value="ECO:0007669"/>
    <property type="project" value="Ensembl"/>
</dbReference>
<keyword evidence="34" id="KW-0234">DNA repair</keyword>
<dbReference type="GO" id="GO:0003690">
    <property type="term" value="F:double-stranded DNA binding"/>
    <property type="evidence" value="ECO:0000318"/>
    <property type="project" value="GO_Central"/>
</dbReference>
<evidence type="ECO:0000256" key="24">
    <source>
        <dbReference type="ARBA" id="ARBA00022842"/>
    </source>
</evidence>
<dbReference type="GO" id="GO:0160049">
    <property type="term" value="P:negative regulation of cGAS/STING signaling pathway"/>
    <property type="evidence" value="ECO:0007669"/>
    <property type="project" value="Ensembl"/>
</dbReference>
<reference evidence="46" key="3">
    <citation type="submission" date="2025-09" db="UniProtKB">
        <authorList>
            <consortium name="Ensembl"/>
        </authorList>
    </citation>
    <scope>IDENTIFICATION</scope>
</reference>
<evidence type="ECO:0000256" key="7">
    <source>
        <dbReference type="ARBA" id="ARBA00004514"/>
    </source>
</evidence>
<dbReference type="GO" id="GO:0005829">
    <property type="term" value="C:cytosol"/>
    <property type="evidence" value="ECO:0000318"/>
    <property type="project" value="GO_Central"/>
</dbReference>
<dbReference type="CTD" id="115004"/>
<evidence type="ECO:0000256" key="14">
    <source>
        <dbReference type="ARBA" id="ARBA00022553"/>
    </source>
</evidence>
<evidence type="ECO:0000256" key="5">
    <source>
        <dbReference type="ARBA" id="ARBA00004202"/>
    </source>
</evidence>
<dbReference type="FunFam" id="1.10.1410.40:FF:000007">
    <property type="entry name" value="Cyclic GMP-AMP synthase"/>
    <property type="match status" value="1"/>
</dbReference>
<evidence type="ECO:0000259" key="44">
    <source>
        <dbReference type="Pfam" id="PF03281"/>
    </source>
</evidence>
<evidence type="ECO:0000256" key="34">
    <source>
        <dbReference type="ARBA" id="ARBA00023204"/>
    </source>
</evidence>
<evidence type="ECO:0000256" key="43">
    <source>
        <dbReference type="SAM" id="MobiDB-lite"/>
    </source>
</evidence>
<evidence type="ECO:0000256" key="1">
    <source>
        <dbReference type="ARBA" id="ARBA00001936"/>
    </source>
</evidence>
<evidence type="ECO:0000256" key="28">
    <source>
        <dbReference type="ARBA" id="ARBA00023118"/>
    </source>
</evidence>
<dbReference type="Ensembl" id="ENSMODT00000023542.3">
    <property type="protein sequence ID" value="ENSMODP00000023129.3"/>
    <property type="gene ID" value="ENSMODG00000018545.3"/>
</dbReference>
<keyword evidence="10" id="KW-1003">Cell membrane</keyword>
<name>F7GD20_MONDO</name>
<dbReference type="KEGG" id="mdo:100021282"/>
<dbReference type="eggNOG" id="KOG3963">
    <property type="taxonomic scope" value="Eukaryota"/>
</dbReference>
<keyword evidence="27" id="KW-0007">Acetylation</keyword>
<keyword evidence="30" id="KW-0238">DNA-binding</keyword>
<dbReference type="GO" id="GO:0002230">
    <property type="term" value="P:positive regulation of defense response to virus by host"/>
    <property type="evidence" value="ECO:0000318"/>
    <property type="project" value="GO_Central"/>
</dbReference>
<keyword evidence="25" id="KW-0832">Ubl conjugation</keyword>
<evidence type="ECO:0000256" key="37">
    <source>
        <dbReference type="ARBA" id="ARBA00044145"/>
    </source>
</evidence>
<dbReference type="GO" id="GO:0016604">
    <property type="term" value="C:nuclear body"/>
    <property type="evidence" value="ECO:0007669"/>
    <property type="project" value="Ensembl"/>
</dbReference>
<comment type="catalytic activity">
    <reaction evidence="38">
        <text>GTP + ATP = 2',3'-cGAMP + 2 diphosphate</text>
        <dbReference type="Rhea" id="RHEA:42064"/>
        <dbReference type="ChEBI" id="CHEBI:30616"/>
        <dbReference type="ChEBI" id="CHEBI:33019"/>
        <dbReference type="ChEBI" id="CHEBI:37565"/>
        <dbReference type="ChEBI" id="CHEBI:143093"/>
        <dbReference type="EC" id="2.7.7.86"/>
    </reaction>
    <physiologicalReaction direction="left-to-right" evidence="38">
        <dbReference type="Rhea" id="RHEA:42065"/>
    </physiologicalReaction>
</comment>
<feature type="compositionally biased region" description="Basic and acidic residues" evidence="43">
    <location>
        <begin position="102"/>
        <end position="127"/>
    </location>
</feature>
<dbReference type="GO" id="GO:0071360">
    <property type="term" value="P:cellular response to exogenous dsRNA"/>
    <property type="evidence" value="ECO:0000318"/>
    <property type="project" value="GO_Central"/>
</dbReference>
<dbReference type="GO" id="GO:0005525">
    <property type="term" value="F:GTP binding"/>
    <property type="evidence" value="ECO:0007669"/>
    <property type="project" value="UniProtKB-KW"/>
</dbReference>
<dbReference type="GO" id="GO:0002218">
    <property type="term" value="P:activation of innate immune response"/>
    <property type="evidence" value="ECO:0000318"/>
    <property type="project" value="GO_Central"/>
</dbReference>
<keyword evidence="16" id="KW-0808">Transferase</keyword>
<dbReference type="EC" id="2.7.7.86" evidence="41"/>
<evidence type="ECO:0000256" key="41">
    <source>
        <dbReference type="ARBA" id="ARBA00066494"/>
    </source>
</evidence>
<dbReference type="InterPro" id="IPR046906">
    <property type="entry name" value="Mab-21_HhH/H2TH-like"/>
</dbReference>
<keyword evidence="31" id="KW-0342">GTP-binding</keyword>
<dbReference type="OrthoDB" id="6054650at2759"/>
<keyword evidence="47" id="KW-1185">Reference proteome</keyword>
<keyword evidence="11" id="KW-0488">Methylation</keyword>
<keyword evidence="22" id="KW-0862">Zinc</keyword>
<keyword evidence="24" id="KW-0460">Magnesium</keyword>
<evidence type="ECO:0000256" key="4">
    <source>
        <dbReference type="ARBA" id="ARBA00004123"/>
    </source>
</evidence>
<comment type="subcellular location">
    <subcellularLocation>
        <location evidence="5">Cell membrane</location>
        <topology evidence="5">Peripheral membrane protein</topology>
    </subcellularLocation>
    <subcellularLocation>
        <location evidence="6">Chromosome</location>
    </subcellularLocation>
    <subcellularLocation>
        <location evidence="7">Cytoplasm</location>
        <location evidence="7">Cytosol</location>
    </subcellularLocation>
    <subcellularLocation>
        <location evidence="4">Nucleus</location>
    </subcellularLocation>
</comment>
<dbReference type="GeneID" id="100021282"/>
<evidence type="ECO:0000256" key="8">
    <source>
        <dbReference type="ARBA" id="ARBA00008307"/>
    </source>
</evidence>
<keyword evidence="26" id="KW-0391">Immunity</keyword>
<keyword evidence="33" id="KW-0564">Palmitate</keyword>
<evidence type="ECO:0000256" key="29">
    <source>
        <dbReference type="ARBA" id="ARBA00023121"/>
    </source>
</evidence>
<evidence type="ECO:0000256" key="15">
    <source>
        <dbReference type="ARBA" id="ARBA00022588"/>
    </source>
</evidence>
<feature type="compositionally biased region" description="Basic and acidic residues" evidence="43">
    <location>
        <begin position="140"/>
        <end position="155"/>
    </location>
</feature>
<dbReference type="GO" id="GO:0035861">
    <property type="term" value="C:site of double-strand break"/>
    <property type="evidence" value="ECO:0000318"/>
    <property type="project" value="GO_Central"/>
</dbReference>
<dbReference type="InParanoid" id="F7GD20"/>
<keyword evidence="36" id="KW-0449">Lipoprotein</keyword>
<dbReference type="Gene3D" id="1.10.1410.40">
    <property type="match status" value="1"/>
</dbReference>
<reference evidence="46 47" key="1">
    <citation type="journal article" date="2007" name="Nature">
        <title>Genome of the marsupial Monodelphis domestica reveals innovation in non-coding sequences.</title>
        <authorList>
            <person name="Mikkelsen T.S."/>
            <person name="Wakefield M.J."/>
            <person name="Aken B."/>
            <person name="Amemiya C.T."/>
            <person name="Chang J.L."/>
            <person name="Duke S."/>
            <person name="Garber M."/>
            <person name="Gentles A.J."/>
            <person name="Goodstadt L."/>
            <person name="Heger A."/>
            <person name="Jurka J."/>
            <person name="Kamal M."/>
            <person name="Mauceli E."/>
            <person name="Searle S.M."/>
            <person name="Sharpe T."/>
            <person name="Baker M.L."/>
            <person name="Batzer M.A."/>
            <person name="Benos P.V."/>
            <person name="Belov K."/>
            <person name="Clamp M."/>
            <person name="Cook A."/>
            <person name="Cuff J."/>
            <person name="Das R."/>
            <person name="Davidow L."/>
            <person name="Deakin J.E."/>
            <person name="Fazzari M.J."/>
            <person name="Glass J.L."/>
            <person name="Grabherr M."/>
            <person name="Greally J.M."/>
            <person name="Gu W."/>
            <person name="Hore T.A."/>
            <person name="Huttley G.A."/>
            <person name="Kleber M."/>
            <person name="Jirtle R.L."/>
            <person name="Koina E."/>
            <person name="Lee J.T."/>
            <person name="Mahony S."/>
            <person name="Marra M.A."/>
            <person name="Miller R.D."/>
            <person name="Nicholls R.D."/>
            <person name="Oda M."/>
            <person name="Papenfuss A.T."/>
            <person name="Parra Z.E."/>
            <person name="Pollock D.D."/>
            <person name="Ray D.A."/>
            <person name="Schein J.E."/>
            <person name="Speed T.P."/>
            <person name="Thompson K."/>
            <person name="VandeBerg J.L."/>
            <person name="Wade C.M."/>
            <person name="Walker J.A."/>
            <person name="Waters P.D."/>
            <person name="Webber C."/>
            <person name="Weidman J.R."/>
            <person name="Xie X."/>
            <person name="Zody M.C."/>
            <person name="Baldwin J."/>
            <person name="Abdouelleil A."/>
            <person name="Abdulkadir J."/>
            <person name="Abebe A."/>
            <person name="Abera B."/>
            <person name="Abreu J."/>
            <person name="Acer S.C."/>
            <person name="Aftuck L."/>
            <person name="Alexander A."/>
            <person name="An P."/>
            <person name="Anderson E."/>
            <person name="Anderson S."/>
            <person name="Arachi H."/>
            <person name="Azer M."/>
            <person name="Bachantsang P."/>
            <person name="Barry A."/>
            <person name="Bayul T."/>
            <person name="Berlin A."/>
            <person name="Bessette D."/>
            <person name="Bloom T."/>
            <person name="Bloom T."/>
            <person name="Boguslavskiy L."/>
            <person name="Bonnet C."/>
            <person name="Boukhgalter B."/>
            <person name="Bourzgui I."/>
            <person name="Brown A."/>
            <person name="Cahill P."/>
            <person name="Channer S."/>
            <person name="Cheshatsang Y."/>
            <person name="Chuda L."/>
            <person name="Citroen M."/>
            <person name="Collymore A."/>
            <person name="Cooke P."/>
            <person name="Costello M."/>
            <person name="D'Aco K."/>
            <person name="Daza R."/>
            <person name="De Haan G."/>
            <person name="DeGray S."/>
            <person name="DeMaso C."/>
            <person name="Dhargay N."/>
            <person name="Dooley K."/>
            <person name="Dooley E."/>
            <person name="Doricent M."/>
            <person name="Dorje P."/>
            <person name="Dorjee K."/>
            <person name="Dupes A."/>
            <person name="Elong R."/>
            <person name="Falk J."/>
            <person name="Farina A."/>
            <person name="Faro S."/>
            <person name="Ferguson D."/>
            <person name="Fisher S."/>
            <person name="Foley C.D."/>
            <person name="Franke A."/>
            <person name="Friedrich D."/>
            <person name="Gadbois L."/>
            <person name="Gearin G."/>
            <person name="Gearin C.R."/>
            <person name="Giannoukos G."/>
            <person name="Goode T."/>
            <person name="Graham J."/>
            <person name="Grandbois E."/>
            <person name="Grewal S."/>
            <person name="Gyaltsen K."/>
            <person name="Hafez N."/>
            <person name="Hagos B."/>
            <person name="Hall J."/>
            <person name="Henson C."/>
            <person name="Hollinger A."/>
            <person name="Honan T."/>
            <person name="Huard M.D."/>
            <person name="Hughes L."/>
            <person name="Hurhula B."/>
            <person name="Husby M.E."/>
            <person name="Kamat A."/>
            <person name="Kanga B."/>
            <person name="Kashin S."/>
            <person name="Khazanovich D."/>
            <person name="Kisner P."/>
            <person name="Lance K."/>
            <person name="Lara M."/>
            <person name="Lee W."/>
            <person name="Lennon N."/>
            <person name="Letendre F."/>
            <person name="LeVine R."/>
            <person name="Lipovsky A."/>
            <person name="Liu X."/>
            <person name="Liu J."/>
            <person name="Liu S."/>
            <person name="Lokyitsang T."/>
            <person name="Lokyitsang Y."/>
            <person name="Lubonja R."/>
            <person name="Lui A."/>
            <person name="MacDonald P."/>
            <person name="Magnisalis V."/>
            <person name="Maru K."/>
            <person name="Matthews C."/>
            <person name="McCusker W."/>
            <person name="McDonough S."/>
            <person name="Mehta T."/>
            <person name="Meldrim J."/>
            <person name="Meneus L."/>
            <person name="Mihai O."/>
            <person name="Mihalev A."/>
            <person name="Mihova T."/>
            <person name="Mittelman R."/>
            <person name="Mlenga V."/>
            <person name="Montmayeur A."/>
            <person name="Mulrain L."/>
            <person name="Navidi A."/>
            <person name="Naylor J."/>
            <person name="Negash T."/>
            <person name="Nguyen T."/>
            <person name="Nguyen N."/>
            <person name="Nicol R."/>
            <person name="Norbu C."/>
            <person name="Norbu N."/>
            <person name="Novod N."/>
            <person name="O'Neill B."/>
            <person name="Osman S."/>
            <person name="Markiewicz E."/>
            <person name="Oyono O.L."/>
            <person name="Patti C."/>
            <person name="Phunkhang P."/>
            <person name="Pierre F."/>
            <person name="Priest M."/>
            <person name="Raghuraman S."/>
            <person name="Rege F."/>
            <person name="Reyes R."/>
            <person name="Rise C."/>
            <person name="Rogov P."/>
            <person name="Ross K."/>
            <person name="Ryan E."/>
            <person name="Settipalli S."/>
            <person name="Shea T."/>
            <person name="Sherpa N."/>
            <person name="Shi L."/>
            <person name="Shih D."/>
            <person name="Sparrow T."/>
            <person name="Spaulding J."/>
            <person name="Stalker J."/>
            <person name="Stange-Thomann N."/>
            <person name="Stavropoulos S."/>
            <person name="Stone C."/>
            <person name="Strader C."/>
            <person name="Tesfaye S."/>
            <person name="Thomson T."/>
            <person name="Thoulutsang Y."/>
            <person name="Thoulutsang D."/>
            <person name="Topham K."/>
            <person name="Topping I."/>
            <person name="Tsamla T."/>
            <person name="Vassiliev H."/>
            <person name="Vo A."/>
            <person name="Wangchuk T."/>
            <person name="Wangdi T."/>
            <person name="Weiand M."/>
            <person name="Wilkinson J."/>
            <person name="Wilson A."/>
            <person name="Yadav S."/>
            <person name="Young G."/>
            <person name="Yu Q."/>
            <person name="Zembek L."/>
            <person name="Zhong D."/>
            <person name="Zimmer A."/>
            <person name="Zwirko Z."/>
            <person name="Jaffe D.B."/>
            <person name="Alvarez P."/>
            <person name="Brockman W."/>
            <person name="Butler J."/>
            <person name="Chin C."/>
            <person name="Gnerre S."/>
            <person name="MacCallum I."/>
            <person name="Graves J.A."/>
            <person name="Ponting C.P."/>
            <person name="Breen M."/>
            <person name="Samollow P.B."/>
            <person name="Lander E.S."/>
            <person name="Lindblad-Toh K."/>
        </authorList>
    </citation>
    <scope>NUCLEOTIDE SEQUENCE [LARGE SCALE GENOMIC DNA]</scope>
</reference>
<evidence type="ECO:0000256" key="36">
    <source>
        <dbReference type="ARBA" id="ARBA00023288"/>
    </source>
</evidence>
<evidence type="ECO:0000256" key="35">
    <source>
        <dbReference type="ARBA" id="ARBA00023242"/>
    </source>
</evidence>
<evidence type="ECO:0000256" key="31">
    <source>
        <dbReference type="ARBA" id="ARBA00023134"/>
    </source>
</evidence>
<comment type="cofactor">
    <cofactor evidence="2">
        <name>Mg(2+)</name>
        <dbReference type="ChEBI" id="CHEBI:18420"/>
    </cofactor>
</comment>
<comment type="catalytic activity">
    <reaction evidence="39">
        <text>GTP + ATP = pppGp(2'-5')A + diphosphate</text>
        <dbReference type="Rhea" id="RHEA:23748"/>
        <dbReference type="ChEBI" id="CHEBI:30616"/>
        <dbReference type="ChEBI" id="CHEBI:33019"/>
        <dbReference type="ChEBI" id="CHEBI:37565"/>
        <dbReference type="ChEBI" id="CHEBI:78318"/>
    </reaction>
    <physiologicalReaction direction="left-to-right" evidence="39">
        <dbReference type="Rhea" id="RHEA:23749"/>
    </physiologicalReaction>
</comment>
<keyword evidence="29" id="KW-0446">Lipid-binding</keyword>
<dbReference type="FunCoup" id="F7GD20">
    <property type="interactions" value="1164"/>
</dbReference>
<dbReference type="HOGENOM" id="CLU_040428_2_0_1"/>
<feature type="domain" description="Mab-21-like nucleotidyltransferase" evidence="44">
    <location>
        <begin position="209"/>
        <end position="386"/>
    </location>
</feature>
<evidence type="ECO:0000256" key="40">
    <source>
        <dbReference type="ARBA" id="ARBA00051277"/>
    </source>
</evidence>
<evidence type="ECO:0000259" key="45">
    <source>
        <dbReference type="Pfam" id="PF20266"/>
    </source>
</evidence>
<dbReference type="GO" id="GO:0005634">
    <property type="term" value="C:nucleus"/>
    <property type="evidence" value="ECO:0000318"/>
    <property type="project" value="GO_Central"/>
</dbReference>
<evidence type="ECO:0000256" key="9">
    <source>
        <dbReference type="ARBA" id="ARBA00022454"/>
    </source>
</evidence>
<keyword evidence="9" id="KW-0158">Chromosome</keyword>
<dbReference type="GO" id="GO:0019934">
    <property type="term" value="P:cGMP-mediated signaling"/>
    <property type="evidence" value="ECO:0007669"/>
    <property type="project" value="Ensembl"/>
</dbReference>
<dbReference type="GO" id="GO:0031491">
    <property type="term" value="F:nucleosome binding"/>
    <property type="evidence" value="ECO:0007669"/>
    <property type="project" value="Ensembl"/>
</dbReference>
<dbReference type="PANTHER" id="PTHR10656:SF35">
    <property type="entry name" value="CYCLIC GMP-AMP SYNTHASE"/>
    <property type="match status" value="1"/>
</dbReference>
<keyword evidence="17" id="KW-0548">Nucleotidyltransferase</keyword>
<dbReference type="GO" id="GO:0032481">
    <property type="term" value="P:positive regulation of type I interferon production"/>
    <property type="evidence" value="ECO:0000318"/>
    <property type="project" value="GO_Central"/>
</dbReference>
<gene>
    <name evidence="46" type="primary">CGAS</name>
</gene>
<keyword evidence="23" id="KW-0067">ATP-binding</keyword>
<comment type="catalytic activity">
    <reaction evidence="40">
        <text>pppGp(2'-5')A = 2',3'-cGAMP + diphosphate</text>
        <dbReference type="Rhea" id="RHEA:23924"/>
        <dbReference type="ChEBI" id="CHEBI:33019"/>
        <dbReference type="ChEBI" id="CHEBI:78318"/>
        <dbReference type="ChEBI" id="CHEBI:143093"/>
    </reaction>
    <physiologicalReaction direction="left-to-right" evidence="40">
        <dbReference type="Rhea" id="RHEA:23925"/>
    </physiologicalReaction>
</comment>
<dbReference type="InterPro" id="IPR024810">
    <property type="entry name" value="MAB21L/cGLR"/>
</dbReference>
<feature type="compositionally biased region" description="Polar residues" evidence="43">
    <location>
        <begin position="12"/>
        <end position="23"/>
    </location>
</feature>
<dbReference type="AlphaFoldDB" id="F7GD20"/>
<evidence type="ECO:0000256" key="16">
    <source>
        <dbReference type="ARBA" id="ARBA00022679"/>
    </source>
</evidence>
<evidence type="ECO:0000313" key="46">
    <source>
        <dbReference type="Ensembl" id="ENSMODP00000023129.3"/>
    </source>
</evidence>
<evidence type="ECO:0000313" key="47">
    <source>
        <dbReference type="Proteomes" id="UP000002280"/>
    </source>
</evidence>
<dbReference type="GO" id="GO:0061501">
    <property type="term" value="F:2',3'-cyclic GMP-AMP synthase activity"/>
    <property type="evidence" value="ECO:0000318"/>
    <property type="project" value="GO_Central"/>
</dbReference>
<dbReference type="GO" id="GO:0005524">
    <property type="term" value="F:ATP binding"/>
    <property type="evidence" value="ECO:0007669"/>
    <property type="project" value="UniProtKB-KW"/>
</dbReference>
<evidence type="ECO:0000256" key="38">
    <source>
        <dbReference type="ARBA" id="ARBA00050833"/>
    </source>
</evidence>
<evidence type="ECO:0000256" key="10">
    <source>
        <dbReference type="ARBA" id="ARBA00022475"/>
    </source>
</evidence>
<dbReference type="GO" id="GO:0005886">
    <property type="term" value="C:plasma membrane"/>
    <property type="evidence" value="ECO:0007669"/>
    <property type="project" value="UniProtKB-SubCell"/>
</dbReference>
<evidence type="ECO:0000256" key="12">
    <source>
        <dbReference type="ARBA" id="ARBA00022490"/>
    </source>
</evidence>
<comment type="cofactor">
    <cofactor evidence="1">
        <name>Mn(2+)</name>
        <dbReference type="ChEBI" id="CHEBI:29035"/>
    </cofactor>
</comment>
<dbReference type="GO" id="GO:0019933">
    <property type="term" value="P:cAMP-mediated signaling"/>
    <property type="evidence" value="ECO:0007669"/>
    <property type="project" value="Ensembl"/>
</dbReference>
<dbReference type="OMA" id="EKTCCER"/>
<dbReference type="Pfam" id="PF03281">
    <property type="entry name" value="Mab-21"/>
    <property type="match status" value="1"/>
</dbReference>
<evidence type="ECO:0000256" key="13">
    <source>
        <dbReference type="ARBA" id="ARBA00022499"/>
    </source>
</evidence>
<dbReference type="GO" id="GO:0045087">
    <property type="term" value="P:innate immune response"/>
    <property type="evidence" value="ECO:0007669"/>
    <property type="project" value="UniProtKB-KW"/>
</dbReference>
<evidence type="ECO:0000256" key="6">
    <source>
        <dbReference type="ARBA" id="ARBA00004286"/>
    </source>
</evidence>
<feature type="region of interest" description="Disordered" evidence="43">
    <location>
        <begin position="1"/>
        <end position="155"/>
    </location>
</feature>
<dbReference type="GO" id="GO:0003682">
    <property type="term" value="F:chromatin binding"/>
    <property type="evidence" value="ECO:0000318"/>
    <property type="project" value="GO_Central"/>
</dbReference>
<evidence type="ECO:0000256" key="32">
    <source>
        <dbReference type="ARBA" id="ARBA00023136"/>
    </source>
</evidence>
<keyword evidence="14" id="KW-0597">Phosphoprotein</keyword>
<proteinExistence type="inferred from homology"/>
<feature type="compositionally biased region" description="Basic and acidic residues" evidence="43">
    <location>
        <begin position="49"/>
        <end position="67"/>
    </location>
</feature>
<evidence type="ECO:0000256" key="22">
    <source>
        <dbReference type="ARBA" id="ARBA00022833"/>
    </source>
</evidence>
<dbReference type="InterPro" id="IPR046903">
    <property type="entry name" value="Mab-21-like_nuc_Trfase"/>
</dbReference>
<dbReference type="GeneTree" id="ENSGT01050000244827"/>
<accession>F7GD20</accession>
<dbReference type="FunFam" id="3.30.460.90:FF:000005">
    <property type="entry name" value="Cyclic GMP-AMP synthase"/>
    <property type="match status" value="1"/>
</dbReference>
<evidence type="ECO:0000256" key="3">
    <source>
        <dbReference type="ARBA" id="ARBA00001947"/>
    </source>
</evidence>
<evidence type="ECO:0000256" key="33">
    <source>
        <dbReference type="ARBA" id="ARBA00023139"/>
    </source>
</evidence>
<protein>
    <recommendedName>
        <fullName evidence="37">Cyclic GMP-AMP synthase</fullName>
        <ecNumber evidence="41">2.7.7.86</ecNumber>
    </recommendedName>
    <alternativeName>
        <fullName evidence="42">2'3'-cGAMP synthase</fullName>
    </alternativeName>
</protein>
<dbReference type="GO" id="GO:0006281">
    <property type="term" value="P:DNA repair"/>
    <property type="evidence" value="ECO:0007669"/>
    <property type="project" value="UniProtKB-KW"/>
</dbReference>
<organism evidence="46 47">
    <name type="scientific">Monodelphis domestica</name>
    <name type="common">Gray short-tailed opossum</name>
    <dbReference type="NCBI Taxonomy" id="13616"/>
    <lineage>
        <taxon>Eukaryota</taxon>
        <taxon>Metazoa</taxon>
        <taxon>Chordata</taxon>
        <taxon>Craniata</taxon>
        <taxon>Vertebrata</taxon>
        <taxon>Euteleostomi</taxon>
        <taxon>Mammalia</taxon>
        <taxon>Metatheria</taxon>
        <taxon>Didelphimorphia</taxon>
        <taxon>Didelphidae</taxon>
        <taxon>Monodelphis</taxon>
    </lineage>
</organism>
<dbReference type="Bgee" id="ENSMODG00000018545">
    <property type="expression patterns" value="Expressed in ovary and 18 other cell types or tissues"/>
</dbReference>
<evidence type="ECO:0000256" key="27">
    <source>
        <dbReference type="ARBA" id="ARBA00022990"/>
    </source>
</evidence>
<keyword evidence="28" id="KW-0051">Antiviral defense</keyword>
<evidence type="ECO:0000256" key="18">
    <source>
        <dbReference type="ARBA" id="ARBA00022723"/>
    </source>
</evidence>
<dbReference type="GO" id="GO:0038001">
    <property type="term" value="P:paracrine signaling"/>
    <property type="evidence" value="ECO:0000318"/>
    <property type="project" value="GO_Central"/>
</dbReference>
<dbReference type="Gene3D" id="3.30.460.90">
    <property type="match status" value="1"/>
</dbReference>
<dbReference type="GO" id="GO:0042803">
    <property type="term" value="F:protein homodimerization activity"/>
    <property type="evidence" value="ECO:0007669"/>
    <property type="project" value="Ensembl"/>
</dbReference>
<keyword evidence="15" id="KW-0399">Innate immunity</keyword>
<feature type="compositionally biased region" description="Basic residues" evidence="43">
    <location>
        <begin position="1"/>
        <end position="11"/>
    </location>
</feature>
<dbReference type="GO" id="GO:0005546">
    <property type="term" value="F:phosphatidylinositol-4,5-bisphosphate binding"/>
    <property type="evidence" value="ECO:0007669"/>
    <property type="project" value="Ensembl"/>
</dbReference>
<keyword evidence="21" id="KW-0013">ADP-ribosylation</keyword>
<evidence type="ECO:0000256" key="42">
    <source>
        <dbReference type="ARBA" id="ARBA00075176"/>
    </source>
</evidence>
<keyword evidence="12" id="KW-0963">Cytoplasm</keyword>
<evidence type="ECO:0000256" key="25">
    <source>
        <dbReference type="ARBA" id="ARBA00022843"/>
    </source>
</evidence>
<evidence type="ECO:0000256" key="26">
    <source>
        <dbReference type="ARBA" id="ARBA00022859"/>
    </source>
</evidence>
<evidence type="ECO:0000256" key="39">
    <source>
        <dbReference type="ARBA" id="ARBA00051027"/>
    </source>
</evidence>
<evidence type="ECO:0000256" key="30">
    <source>
        <dbReference type="ARBA" id="ARBA00023125"/>
    </source>
</evidence>
<dbReference type="STRING" id="13616.ENSMODP00000023129"/>
<evidence type="ECO:0000256" key="21">
    <source>
        <dbReference type="ARBA" id="ARBA00022765"/>
    </source>
</evidence>
<dbReference type="Proteomes" id="UP000002280">
    <property type="component" value="Chromosome 2"/>
</dbReference>
<keyword evidence="20" id="KW-0227">DNA damage</keyword>
<keyword evidence="35" id="KW-0539">Nucleus</keyword>
<evidence type="ECO:0000256" key="17">
    <source>
        <dbReference type="ARBA" id="ARBA00022695"/>
    </source>
</evidence>
<dbReference type="RefSeq" id="XP_001373479.1">
    <property type="nucleotide sequence ID" value="XM_001373442.4"/>
</dbReference>
<keyword evidence="32" id="KW-0472">Membrane</keyword>
<comment type="cofactor">
    <cofactor evidence="3">
        <name>Zn(2+)</name>
        <dbReference type="ChEBI" id="CHEBI:29105"/>
    </cofactor>
</comment>
<keyword evidence="18" id="KW-0479">Metal-binding</keyword>
<evidence type="ECO:0000256" key="23">
    <source>
        <dbReference type="ARBA" id="ARBA00022840"/>
    </source>
</evidence>
<sequence>MEKAPATRRRSSGQGSAKKSTARTPAPRLPSQAVPDLTDAVPGNVPHSKRTESLREKKPLDFQEKLPARAPGTLPAKKLPARASGTPPAKKLPARAPGTLPAKKEPPHPEDGGTQRDKRPDLGEDRPSGALTAVSYEPEILPKEKRGPAGRENSVRRRLQRVVEKLRLRRQERSEACGLVNKVLDHLQRQLPLRDPAFKGIVALGTGSYYEQVKISVPNEFDVMLKLEVPRVELEEYDESGAFYFVKFKRNPKGNPLIKFLDNEILSASKLLSKFRKIIKAEVSHIKEMDIIVERKKPKSPAVTLLIRKPEEISVDIVLALELRSSWPPSTQGGLTIETWLGRKVKMEFKYRPVYLVPKSVKEGNGLQANTWRLSFSHIEKDIIRNHGSEKTCCEMNGVPCCRKKCLKLMKYLLEKLKKKFENRKELDKFHSYHMKTAFFHVCAQKPNDSQWQLGDLERCFDDCVSYFLQCLQLEQLFHFFIPRYNLFSHDLIDTNSQSFLFWQIEFQRNNMFPLFDE</sequence>
<comment type="similarity">
    <text evidence="8">Belongs to the mab-21 family.</text>
</comment>
<evidence type="ECO:0000256" key="11">
    <source>
        <dbReference type="ARBA" id="ARBA00022481"/>
    </source>
</evidence>
<dbReference type="GO" id="GO:2000042">
    <property type="term" value="P:negative regulation of double-strand break repair via homologous recombination"/>
    <property type="evidence" value="ECO:0000318"/>
    <property type="project" value="GO_Central"/>
</dbReference>
<dbReference type="SMART" id="SM01265">
    <property type="entry name" value="Mab-21"/>
    <property type="match status" value="1"/>
</dbReference>
<evidence type="ECO:0000256" key="19">
    <source>
        <dbReference type="ARBA" id="ARBA00022741"/>
    </source>
</evidence>
<dbReference type="GO" id="GO:0046872">
    <property type="term" value="F:metal ion binding"/>
    <property type="evidence" value="ECO:0007669"/>
    <property type="project" value="UniProtKB-KW"/>
</dbReference>
<evidence type="ECO:0000256" key="2">
    <source>
        <dbReference type="ARBA" id="ARBA00001946"/>
    </source>
</evidence>